<feature type="chain" id="PRO_5013393864" evidence="4">
    <location>
        <begin position="27"/>
        <end position="310"/>
    </location>
</feature>
<feature type="compositionally biased region" description="Low complexity" evidence="3">
    <location>
        <begin position="67"/>
        <end position="84"/>
    </location>
</feature>
<keyword evidence="6" id="KW-0624">Polysaccharide degradation</keyword>
<reference evidence="6 7" key="1">
    <citation type="submission" date="2017-07" db="EMBL/GenBank/DDBJ databases">
        <title>Genome sequencing and assembly of Paenibacillus rigui.</title>
        <authorList>
            <person name="Mayilraj S."/>
        </authorList>
    </citation>
    <scope>NUCLEOTIDE SEQUENCE [LARGE SCALE GENOMIC DNA]</scope>
    <source>
        <strain evidence="6 7">JCM 16352</strain>
    </source>
</reference>
<dbReference type="InterPro" id="IPR050248">
    <property type="entry name" value="Polysacc_deacetylase_ArnD"/>
</dbReference>
<dbReference type="InterPro" id="IPR011330">
    <property type="entry name" value="Glyco_hydro/deAcase_b/a-brl"/>
</dbReference>
<dbReference type="GO" id="GO:0016810">
    <property type="term" value="F:hydrolase activity, acting on carbon-nitrogen (but not peptide) bonds"/>
    <property type="evidence" value="ECO:0007669"/>
    <property type="project" value="InterPro"/>
</dbReference>
<dbReference type="Proteomes" id="UP000215509">
    <property type="component" value="Unassembled WGS sequence"/>
</dbReference>
<dbReference type="PANTHER" id="PTHR10587:SF133">
    <property type="entry name" value="CHITIN DEACETYLASE 1-RELATED"/>
    <property type="match status" value="1"/>
</dbReference>
<evidence type="ECO:0000256" key="2">
    <source>
        <dbReference type="ARBA" id="ARBA00022801"/>
    </source>
</evidence>
<dbReference type="CDD" id="cd10917">
    <property type="entry name" value="CE4_NodB_like_6s_7s"/>
    <property type="match status" value="1"/>
</dbReference>
<proteinExistence type="predicted"/>
<dbReference type="PROSITE" id="PS51257">
    <property type="entry name" value="PROKAR_LIPOPROTEIN"/>
    <property type="match status" value="1"/>
</dbReference>
<keyword evidence="2 6" id="KW-0378">Hydrolase</keyword>
<dbReference type="GO" id="GO:0046872">
    <property type="term" value="F:metal ion binding"/>
    <property type="evidence" value="ECO:0007669"/>
    <property type="project" value="UniProtKB-KW"/>
</dbReference>
<feature type="domain" description="NodB homology" evidence="5">
    <location>
        <begin position="120"/>
        <end position="301"/>
    </location>
</feature>
<evidence type="ECO:0000256" key="1">
    <source>
        <dbReference type="ARBA" id="ARBA00022723"/>
    </source>
</evidence>
<evidence type="ECO:0000313" key="7">
    <source>
        <dbReference type="Proteomes" id="UP000215509"/>
    </source>
</evidence>
<keyword evidence="7" id="KW-1185">Reference proteome</keyword>
<gene>
    <name evidence="6" type="ORF">CF651_03120</name>
</gene>
<dbReference type="GO" id="GO:0045493">
    <property type="term" value="P:xylan catabolic process"/>
    <property type="evidence" value="ECO:0007669"/>
    <property type="project" value="UniProtKB-KW"/>
</dbReference>
<organism evidence="6 7">
    <name type="scientific">Paenibacillus rigui</name>
    <dbReference type="NCBI Taxonomy" id="554312"/>
    <lineage>
        <taxon>Bacteria</taxon>
        <taxon>Bacillati</taxon>
        <taxon>Bacillota</taxon>
        <taxon>Bacilli</taxon>
        <taxon>Bacillales</taxon>
        <taxon>Paenibacillaceae</taxon>
        <taxon>Paenibacillus</taxon>
    </lineage>
</organism>
<keyword evidence="6" id="KW-0119">Carbohydrate metabolism</keyword>
<dbReference type="RefSeq" id="WP_094013341.1">
    <property type="nucleotide sequence ID" value="NZ_NMQW01000002.1"/>
</dbReference>
<dbReference type="InterPro" id="IPR002509">
    <property type="entry name" value="NODB_dom"/>
</dbReference>
<keyword evidence="6" id="KW-0326">Glycosidase</keyword>
<evidence type="ECO:0000256" key="4">
    <source>
        <dbReference type="SAM" id="SignalP"/>
    </source>
</evidence>
<sequence>MNKKALYIASAALLLLIAACQNKDGAAPPPVSSPSAQQQTEKGDTSPQMNDTAPSQVPPDSKVQPIAAADSSANQAPAAQPASSDNKETVRQSASVPKLYKLNPKSYDIVPVDPSTTEKKVVLLTFDDGPKDHDMLESMLTTLDKHHAKAIFFVNGYRVKQKPELLKLILEHGQTIGNHSWDHIDLKKESKEKVAQQIDEVQKIVKDVTGITPQFFRPPFGSGSDEVRAKVKENQMLFMTWSNGSLDWDMTTKNNNPDKIVSNVLEQLRPGSNILMHELPWTDKALDKLLTELEAKQYGFVDPASIDITP</sequence>
<keyword evidence="1" id="KW-0479">Metal-binding</keyword>
<feature type="compositionally biased region" description="Polar residues" evidence="3">
    <location>
        <begin position="45"/>
        <end position="55"/>
    </location>
</feature>
<evidence type="ECO:0000313" key="6">
    <source>
        <dbReference type="EMBL" id="OXM88094.1"/>
    </source>
</evidence>
<dbReference type="SUPFAM" id="SSF88713">
    <property type="entry name" value="Glycoside hydrolase/deacetylase"/>
    <property type="match status" value="1"/>
</dbReference>
<keyword evidence="4" id="KW-0732">Signal</keyword>
<dbReference type="OrthoDB" id="9806342at2"/>
<evidence type="ECO:0000259" key="5">
    <source>
        <dbReference type="PROSITE" id="PS51677"/>
    </source>
</evidence>
<accession>A0A229UXE3</accession>
<comment type="caution">
    <text evidence="6">The sequence shown here is derived from an EMBL/GenBank/DDBJ whole genome shotgun (WGS) entry which is preliminary data.</text>
</comment>
<dbReference type="PROSITE" id="PS51677">
    <property type="entry name" value="NODB"/>
    <property type="match status" value="1"/>
</dbReference>
<keyword evidence="6" id="KW-0858">Xylan degradation</keyword>
<feature type="signal peptide" evidence="4">
    <location>
        <begin position="1"/>
        <end position="26"/>
    </location>
</feature>
<feature type="region of interest" description="Disordered" evidence="3">
    <location>
        <begin position="23"/>
        <end position="97"/>
    </location>
</feature>
<dbReference type="PANTHER" id="PTHR10587">
    <property type="entry name" value="GLYCOSYL TRANSFERASE-RELATED"/>
    <property type="match status" value="1"/>
</dbReference>
<dbReference type="GO" id="GO:0016798">
    <property type="term" value="F:hydrolase activity, acting on glycosyl bonds"/>
    <property type="evidence" value="ECO:0007669"/>
    <property type="project" value="UniProtKB-KW"/>
</dbReference>
<name>A0A229UXE3_9BACL</name>
<dbReference type="Gene3D" id="3.20.20.370">
    <property type="entry name" value="Glycoside hydrolase/deacetylase"/>
    <property type="match status" value="1"/>
</dbReference>
<dbReference type="EMBL" id="NMQW01000002">
    <property type="protein sequence ID" value="OXM88094.1"/>
    <property type="molecule type" value="Genomic_DNA"/>
</dbReference>
<dbReference type="GO" id="GO:0016020">
    <property type="term" value="C:membrane"/>
    <property type="evidence" value="ECO:0007669"/>
    <property type="project" value="TreeGrafter"/>
</dbReference>
<dbReference type="AlphaFoldDB" id="A0A229UXE3"/>
<dbReference type="Pfam" id="PF01522">
    <property type="entry name" value="Polysacc_deac_1"/>
    <property type="match status" value="1"/>
</dbReference>
<protein>
    <submittedName>
        <fullName evidence="6">Xylanase deacetylase</fullName>
    </submittedName>
</protein>
<evidence type="ECO:0000256" key="3">
    <source>
        <dbReference type="SAM" id="MobiDB-lite"/>
    </source>
</evidence>